<organism evidence="1 2">
    <name type="scientific">Daphnia magna</name>
    <dbReference type="NCBI Taxonomy" id="35525"/>
    <lineage>
        <taxon>Eukaryota</taxon>
        <taxon>Metazoa</taxon>
        <taxon>Ecdysozoa</taxon>
        <taxon>Arthropoda</taxon>
        <taxon>Crustacea</taxon>
        <taxon>Branchiopoda</taxon>
        <taxon>Diplostraca</taxon>
        <taxon>Cladocera</taxon>
        <taxon>Anomopoda</taxon>
        <taxon>Daphniidae</taxon>
        <taxon>Daphnia</taxon>
    </lineage>
</organism>
<reference evidence="1 2" key="1">
    <citation type="submission" date="2016-03" db="EMBL/GenBank/DDBJ databases">
        <title>EvidentialGene: Evidence-directed Construction of Genes on Genomes.</title>
        <authorList>
            <person name="Gilbert D.G."/>
            <person name="Choi J.-H."/>
            <person name="Mockaitis K."/>
            <person name="Colbourne J."/>
            <person name="Pfrender M."/>
        </authorList>
    </citation>
    <scope>NUCLEOTIDE SEQUENCE [LARGE SCALE GENOMIC DNA]</scope>
    <source>
        <strain evidence="1 2">Xinb3</strain>
        <tissue evidence="1">Complete organism</tissue>
    </source>
</reference>
<proteinExistence type="predicted"/>
<dbReference type="AlphaFoldDB" id="A0A164L729"/>
<name>A0A164L729_9CRUS</name>
<dbReference type="Proteomes" id="UP000076858">
    <property type="component" value="Unassembled WGS sequence"/>
</dbReference>
<sequence length="83" mass="9550">MISSTLDPIDGHKIGEHPTVVQLLKGCFNRPPLKARYNSLWDPDVVLKYLDYLPDNADFRDRFHLLSFFKIFPDSGQFLSNPA</sequence>
<protein>
    <submittedName>
        <fullName evidence="1">Uncharacterized protein</fullName>
    </submittedName>
</protein>
<evidence type="ECO:0000313" key="1">
    <source>
        <dbReference type="EMBL" id="KZS03849.1"/>
    </source>
</evidence>
<evidence type="ECO:0000313" key="2">
    <source>
        <dbReference type="Proteomes" id="UP000076858"/>
    </source>
</evidence>
<accession>A0A164L729</accession>
<gene>
    <name evidence="1" type="ORF">APZ42_033327</name>
</gene>
<keyword evidence="2" id="KW-1185">Reference proteome</keyword>
<comment type="caution">
    <text evidence="1">The sequence shown here is derived from an EMBL/GenBank/DDBJ whole genome shotgun (WGS) entry which is preliminary data.</text>
</comment>
<dbReference type="EMBL" id="LRGB01003167">
    <property type="protein sequence ID" value="KZS03849.1"/>
    <property type="molecule type" value="Genomic_DNA"/>
</dbReference>